<evidence type="ECO:0000313" key="5">
    <source>
        <dbReference type="Proteomes" id="UP001515480"/>
    </source>
</evidence>
<dbReference type="Proteomes" id="UP001515480">
    <property type="component" value="Unassembled WGS sequence"/>
</dbReference>
<feature type="compositionally biased region" description="Basic residues" evidence="1">
    <location>
        <begin position="582"/>
        <end position="593"/>
    </location>
</feature>
<feature type="region of interest" description="Disordered" evidence="1">
    <location>
        <begin position="575"/>
        <end position="603"/>
    </location>
</feature>
<sequence>MWCLALCLALTDVHFESAGKLPPFSQFGVDLEAPGALQRVAAEVSYRGEIILVCGDAAPTASSANGLNTVLQFYSLRLQHVLYISDSRSSCERLQGVIPSLACVWSSRINATKPKNGGLCVQLYWGYAFYFYDLRKHYIARLAVELGLNVLQTDTDVVWLANPYPALKQVFANVQLVAMQDRPMVNAGVFYAQNVERGDGAAWSLEELARRIHLFILKPEAVGHYVKWAQPPFYANVDEQTLMNDCIRSSIANVTSYAQATAGWEVKKHRTGTLKNRSFAWKATAEYKLLGYLSKAVGARGRRLSLPKAVKLDELCGQPTVDSAGTVYPLHAVGSSSPPRARLAVGGSWLFMSLPSSMSAAALRRCHADAPRRQPFVMGHLAAIRTGPWSRRALVRAYGWWQADADLLLARQMGWRRRRGALALHPPVGGGLPALASGIRSQAQLDTLAANLLLLGLVLQRRAVIPEVLCRLVSGGAARKGFGVRPVGARRRRDGAAVCAWAAPRECWRVEYLTPLEMEAEMASDAARRAAGRRLAANASGGARSYVPAGEYSPAELRGLAASIERRAARLDGSAHTPLALRPRKRLSSRTKSGKGWAGRSSGARCDELGRQVMHLLEPATSRASALTNAAGVPHNASVALLRRRLRELVCDRSALLGVLPSQASRATDSASANISNGFPTPQTASTSGKQDRQAAQLVRVLASVPLSYQAAAIQRWLSQTRYTNASAVDMQREETDLKCIEHLLKPAAIPTT</sequence>
<evidence type="ECO:0000313" key="4">
    <source>
        <dbReference type="EMBL" id="KAL1498475.1"/>
    </source>
</evidence>
<name>A0AB34IF65_PRYPA</name>
<feature type="signal peptide" evidence="2">
    <location>
        <begin position="1"/>
        <end position="18"/>
    </location>
</feature>
<dbReference type="EMBL" id="JBGBPQ010000027">
    <property type="protein sequence ID" value="KAL1498475.1"/>
    <property type="molecule type" value="Genomic_DNA"/>
</dbReference>
<dbReference type="Pfam" id="PF03407">
    <property type="entry name" value="Nucleotid_trans"/>
    <property type="match status" value="1"/>
</dbReference>
<dbReference type="AlphaFoldDB" id="A0AB34IF65"/>
<feature type="domain" description="Nucleotide-diphospho-sugar transferase" evidence="3">
    <location>
        <begin position="135"/>
        <end position="183"/>
    </location>
</feature>
<feature type="chain" id="PRO_5044189099" description="Nucleotide-diphospho-sugar transferase domain-containing protein" evidence="2">
    <location>
        <begin position="19"/>
        <end position="753"/>
    </location>
</feature>
<accession>A0AB34IF65</accession>
<keyword evidence="2" id="KW-0732">Signal</keyword>
<comment type="caution">
    <text evidence="4">The sequence shown here is derived from an EMBL/GenBank/DDBJ whole genome shotgun (WGS) entry which is preliminary data.</text>
</comment>
<proteinExistence type="predicted"/>
<gene>
    <name evidence="4" type="ORF">AB1Y20_013800</name>
</gene>
<protein>
    <recommendedName>
        <fullName evidence="3">Nucleotide-diphospho-sugar transferase domain-containing protein</fullName>
    </recommendedName>
</protein>
<evidence type="ECO:0000256" key="2">
    <source>
        <dbReference type="SAM" id="SignalP"/>
    </source>
</evidence>
<dbReference type="InterPro" id="IPR005069">
    <property type="entry name" value="Nucl-diP-sugar_transferase"/>
</dbReference>
<keyword evidence="5" id="KW-1185">Reference proteome</keyword>
<feature type="region of interest" description="Disordered" evidence="1">
    <location>
        <begin position="671"/>
        <end position="692"/>
    </location>
</feature>
<evidence type="ECO:0000256" key="1">
    <source>
        <dbReference type="SAM" id="MobiDB-lite"/>
    </source>
</evidence>
<organism evidence="4 5">
    <name type="scientific">Prymnesium parvum</name>
    <name type="common">Toxic golden alga</name>
    <dbReference type="NCBI Taxonomy" id="97485"/>
    <lineage>
        <taxon>Eukaryota</taxon>
        <taxon>Haptista</taxon>
        <taxon>Haptophyta</taxon>
        <taxon>Prymnesiophyceae</taxon>
        <taxon>Prymnesiales</taxon>
        <taxon>Prymnesiaceae</taxon>
        <taxon>Prymnesium</taxon>
    </lineage>
</organism>
<reference evidence="4 5" key="1">
    <citation type="journal article" date="2024" name="Science">
        <title>Giant polyketide synthase enzymes in the biosynthesis of giant marine polyether toxins.</title>
        <authorList>
            <person name="Fallon T.R."/>
            <person name="Shende V.V."/>
            <person name="Wierzbicki I.H."/>
            <person name="Pendleton A.L."/>
            <person name="Watervoot N.F."/>
            <person name="Auber R.P."/>
            <person name="Gonzalez D.J."/>
            <person name="Wisecaver J.H."/>
            <person name="Moore B.S."/>
        </authorList>
    </citation>
    <scope>NUCLEOTIDE SEQUENCE [LARGE SCALE GENOMIC DNA]</scope>
    <source>
        <strain evidence="4 5">12B1</strain>
    </source>
</reference>
<feature type="compositionally biased region" description="Polar residues" evidence="1">
    <location>
        <begin position="671"/>
        <end position="689"/>
    </location>
</feature>
<evidence type="ECO:0000259" key="3">
    <source>
        <dbReference type="Pfam" id="PF03407"/>
    </source>
</evidence>